<evidence type="ECO:0000256" key="5">
    <source>
        <dbReference type="ARBA" id="ARBA00022705"/>
    </source>
</evidence>
<evidence type="ECO:0000313" key="18">
    <source>
        <dbReference type="EMBL" id="GIX63288.1"/>
    </source>
</evidence>
<dbReference type="Gene3D" id="2.40.50.140">
    <property type="entry name" value="Nucleic acid-binding proteins"/>
    <property type="match status" value="1"/>
</dbReference>
<keyword evidence="14" id="KW-0539">Nucleus</keyword>
<dbReference type="Pfam" id="PF00493">
    <property type="entry name" value="MCM"/>
    <property type="match status" value="2"/>
</dbReference>
<evidence type="ECO:0000313" key="19">
    <source>
        <dbReference type="Proteomes" id="UP001497744"/>
    </source>
</evidence>
<evidence type="ECO:0000256" key="16">
    <source>
        <dbReference type="SAM" id="MobiDB-lite"/>
    </source>
</evidence>
<dbReference type="GO" id="GO:0008270">
    <property type="term" value="F:zinc ion binding"/>
    <property type="evidence" value="ECO:0007669"/>
    <property type="project" value="UniProtKB-KW"/>
</dbReference>
<dbReference type="PROSITE" id="PS50051">
    <property type="entry name" value="MCM_2"/>
    <property type="match status" value="1"/>
</dbReference>
<dbReference type="InterPro" id="IPR033762">
    <property type="entry name" value="MCM_OB"/>
</dbReference>
<comment type="caution">
    <text evidence="18">The sequence shown here is derived from an EMBL/GenBank/DDBJ whole genome shotgun (WGS) entry which is preliminary data.</text>
</comment>
<keyword evidence="11" id="KW-0862">Zinc</keyword>
<gene>
    <name evidence="18" type="ORF">BcabD6B2_27230</name>
</gene>
<dbReference type="Gene3D" id="3.30.1640.10">
    <property type="entry name" value="mini-chromosome maintenance (MCM) complex, chain A, domain 1"/>
    <property type="match status" value="1"/>
</dbReference>
<dbReference type="InterPro" id="IPR041562">
    <property type="entry name" value="MCM_lid"/>
</dbReference>
<dbReference type="PRINTS" id="PR01657">
    <property type="entry name" value="MCMFAMILY"/>
</dbReference>
<evidence type="ECO:0000256" key="9">
    <source>
        <dbReference type="ARBA" id="ARBA00022801"/>
    </source>
</evidence>
<keyword evidence="9" id="KW-0378">Hydrolase</keyword>
<keyword evidence="13" id="KW-0238">DNA-binding</keyword>
<dbReference type="GO" id="GO:0016787">
    <property type="term" value="F:hydrolase activity"/>
    <property type="evidence" value="ECO:0007669"/>
    <property type="project" value="UniProtKB-KW"/>
</dbReference>
<dbReference type="GO" id="GO:0000727">
    <property type="term" value="P:double-strand break repair via break-induced replication"/>
    <property type="evidence" value="ECO:0007669"/>
    <property type="project" value="TreeGrafter"/>
</dbReference>
<dbReference type="Pfam" id="PF17207">
    <property type="entry name" value="MCM_OB"/>
    <property type="match status" value="1"/>
</dbReference>
<keyword evidence="10" id="KW-0347">Helicase</keyword>
<dbReference type="InterPro" id="IPR012340">
    <property type="entry name" value="NA-bd_OB-fold"/>
</dbReference>
<dbReference type="SUPFAM" id="SSF50249">
    <property type="entry name" value="Nucleic acid-binding proteins"/>
    <property type="match status" value="1"/>
</dbReference>
<dbReference type="Gene3D" id="2.20.28.10">
    <property type="match status" value="1"/>
</dbReference>
<dbReference type="EMBL" id="BPLF01000002">
    <property type="protein sequence ID" value="GIX63288.1"/>
    <property type="molecule type" value="Genomic_DNA"/>
</dbReference>
<keyword evidence="6" id="KW-0479">Metal-binding</keyword>
<evidence type="ECO:0000256" key="15">
    <source>
        <dbReference type="ARBA" id="ARBA00023306"/>
    </source>
</evidence>
<keyword evidence="19" id="KW-1185">Reference proteome</keyword>
<dbReference type="InterPro" id="IPR027417">
    <property type="entry name" value="P-loop_NTPase"/>
</dbReference>
<proteinExistence type="inferred from homology"/>
<dbReference type="AlphaFoldDB" id="A0AAV4LU57"/>
<dbReference type="GO" id="GO:0005634">
    <property type="term" value="C:nucleus"/>
    <property type="evidence" value="ECO:0007669"/>
    <property type="project" value="UniProtKB-SubCell"/>
</dbReference>
<dbReference type="GO" id="GO:0043138">
    <property type="term" value="F:3'-5' DNA helicase activity"/>
    <property type="evidence" value="ECO:0007669"/>
    <property type="project" value="TreeGrafter"/>
</dbReference>
<keyword evidence="7" id="KW-0547">Nucleotide-binding</keyword>
<dbReference type="SMART" id="SM00350">
    <property type="entry name" value="MCM"/>
    <property type="match status" value="1"/>
</dbReference>
<dbReference type="Proteomes" id="UP001497744">
    <property type="component" value="Unassembled WGS sequence"/>
</dbReference>
<reference evidence="18 19" key="1">
    <citation type="submission" date="2021-06" db="EMBL/GenBank/DDBJ databases">
        <title>Genome sequence of Babesia caballi.</title>
        <authorList>
            <person name="Yamagishi J."/>
            <person name="Kidaka T."/>
            <person name="Ochi A."/>
        </authorList>
    </citation>
    <scope>NUCLEOTIDE SEQUENCE [LARGE SCALE GENOMIC DNA]</scope>
    <source>
        <strain evidence="18">USDA-D6B2</strain>
    </source>
</reference>
<evidence type="ECO:0000256" key="10">
    <source>
        <dbReference type="ARBA" id="ARBA00022806"/>
    </source>
</evidence>
<dbReference type="PANTHER" id="PTHR11630">
    <property type="entry name" value="DNA REPLICATION LICENSING FACTOR MCM FAMILY MEMBER"/>
    <property type="match status" value="1"/>
</dbReference>
<dbReference type="InterPro" id="IPR001208">
    <property type="entry name" value="MCM_dom"/>
</dbReference>
<comment type="subcellular location">
    <subcellularLocation>
        <location evidence="1">Nucleus</location>
    </subcellularLocation>
</comment>
<keyword evidence="15" id="KW-0131">Cell cycle</keyword>
<dbReference type="InterPro" id="IPR027925">
    <property type="entry name" value="MCM_N"/>
</dbReference>
<dbReference type="Pfam" id="PF14551">
    <property type="entry name" value="MCM_N"/>
    <property type="match status" value="1"/>
</dbReference>
<evidence type="ECO:0000256" key="13">
    <source>
        <dbReference type="ARBA" id="ARBA00023125"/>
    </source>
</evidence>
<evidence type="ECO:0000256" key="4">
    <source>
        <dbReference type="ARBA" id="ARBA00018925"/>
    </source>
</evidence>
<evidence type="ECO:0000256" key="6">
    <source>
        <dbReference type="ARBA" id="ARBA00022723"/>
    </source>
</evidence>
<feature type="compositionally biased region" description="Acidic residues" evidence="16">
    <location>
        <begin position="7"/>
        <end position="22"/>
    </location>
</feature>
<dbReference type="InterPro" id="IPR018525">
    <property type="entry name" value="MCM_CS"/>
</dbReference>
<dbReference type="RefSeq" id="XP_067715357.1">
    <property type="nucleotide sequence ID" value="XM_067859256.1"/>
</dbReference>
<evidence type="ECO:0000256" key="2">
    <source>
        <dbReference type="ARBA" id="ARBA00008010"/>
    </source>
</evidence>
<dbReference type="EC" id="3.6.4.12" evidence="3"/>
<dbReference type="GO" id="GO:0017116">
    <property type="term" value="F:single-stranded DNA helicase activity"/>
    <property type="evidence" value="ECO:0007669"/>
    <property type="project" value="TreeGrafter"/>
</dbReference>
<keyword evidence="12" id="KW-0067">ATP-binding</keyword>
<dbReference type="GO" id="GO:1902975">
    <property type="term" value="P:mitotic DNA replication initiation"/>
    <property type="evidence" value="ECO:0007669"/>
    <property type="project" value="TreeGrafter"/>
</dbReference>
<organism evidence="18 19">
    <name type="scientific">Babesia caballi</name>
    <dbReference type="NCBI Taxonomy" id="5871"/>
    <lineage>
        <taxon>Eukaryota</taxon>
        <taxon>Sar</taxon>
        <taxon>Alveolata</taxon>
        <taxon>Apicomplexa</taxon>
        <taxon>Aconoidasida</taxon>
        <taxon>Piroplasmida</taxon>
        <taxon>Babesiidae</taxon>
        <taxon>Babesia</taxon>
    </lineage>
</organism>
<dbReference type="GeneID" id="94194769"/>
<dbReference type="PANTHER" id="PTHR11630:SF44">
    <property type="entry name" value="DNA REPLICATION LICENSING FACTOR MCM2"/>
    <property type="match status" value="1"/>
</dbReference>
<dbReference type="InterPro" id="IPR031327">
    <property type="entry name" value="MCM"/>
</dbReference>
<evidence type="ECO:0000256" key="14">
    <source>
        <dbReference type="ARBA" id="ARBA00023242"/>
    </source>
</evidence>
<name>A0AAV4LU57_BABCB</name>
<evidence type="ECO:0000256" key="1">
    <source>
        <dbReference type="ARBA" id="ARBA00004123"/>
    </source>
</evidence>
<dbReference type="SUPFAM" id="SSF52540">
    <property type="entry name" value="P-loop containing nucleoside triphosphate hydrolases"/>
    <property type="match status" value="1"/>
</dbReference>
<sequence>MARRPEYDDDEEYESISEDEALEDNRAHFQEEEAAVSEEGEDLYDEETGYVVGQDDLERETAGFAKLGINVDAYDDSLIDEEEYIDDPRARRAAERRLRYEERQRQVESRGHQQLWRKILKYDEETAEDDIFERIVQRVENRRKQVQKGDSDAPDITMLEGAKAVLHVDPNVSHFDEKFQQAIDTLFRYFLYRFKLNESDTKYYYLERIEKMIQDDSSILRVSVPHLMAFHCENLIPWLEFNPLGVMPVLHDCVNVEAHRERKRLYRGRYCKVALIDWPFTTQLCNLRSRELNTLVKISGIVVRRGMVLPKMRVLYLKCSVCDGGVDLPIFFSDQQKPVFPQKCGYCNAGSFTIDRINTVYDDYQKVTIQEPPQSVHAGRTPRQRVVILSGDLVDTCRPGDMIQTLAIYKSRYDVSLNIKHSFPVLKTELEAISVEVETNQSIQEDLTAEDVQHIKNLAKDPCIRERLIASVAPAIFGQKAAKTAICCALFGGVGKGAAAQQGDGTAVAAAAAASGAPATAQPNTPAPPASSHRIRGDINVLLVGDPGLGKSQFLTYVHKTASRSVLTTGKGASAVGLTAGLRRDPASGEWSLEGGALVLADMGICCIDEFDKMSNKDRVSIHEAMEQQSISISKAGIVTSLKARCSVIAAANPIFGRYEPSLTFKENVDFSDPILSRFDLIIVMKDVPNTHEDLLLSEYVITNHQLLHPRIENVANYHNVVQSLKSKISASSACVPLSQMEFSKYLRYAKANCTPTISAEFYRVIEGKLAGFYSSIRQKTAYGGGYPLTLRHIESVIRIAEANAKMRLSNHINSADVDMAIATLLESYISSQRHSVASKLAREYSRYRMLFEGDDHVLVQILRNTIQAQIERHMRRRDAARLHRDVSGRGPEDVEVTKEGAVDIELFIQIAKGFKFDPDRVTRWLYSSSFRDSFEIVKQNNRDRIVVKSL</sequence>
<accession>A0AAV4LU57</accession>
<evidence type="ECO:0000256" key="7">
    <source>
        <dbReference type="ARBA" id="ARBA00022741"/>
    </source>
</evidence>
<feature type="domain" description="MCM C-terminal AAA(+) ATPase" evidence="17">
    <location>
        <begin position="464"/>
        <end position="701"/>
    </location>
</feature>
<evidence type="ECO:0000256" key="11">
    <source>
        <dbReference type="ARBA" id="ARBA00022833"/>
    </source>
</evidence>
<dbReference type="Pfam" id="PF17855">
    <property type="entry name" value="MCM_lid"/>
    <property type="match status" value="1"/>
</dbReference>
<keyword evidence="8" id="KW-0863">Zinc-finger</keyword>
<evidence type="ECO:0000256" key="8">
    <source>
        <dbReference type="ARBA" id="ARBA00022771"/>
    </source>
</evidence>
<dbReference type="GO" id="GO:0042555">
    <property type="term" value="C:MCM complex"/>
    <property type="evidence" value="ECO:0007669"/>
    <property type="project" value="InterPro"/>
</dbReference>
<dbReference type="PROSITE" id="PS00847">
    <property type="entry name" value="MCM_1"/>
    <property type="match status" value="1"/>
</dbReference>
<dbReference type="GO" id="GO:0005524">
    <property type="term" value="F:ATP binding"/>
    <property type="evidence" value="ECO:0007669"/>
    <property type="project" value="UniProtKB-KW"/>
</dbReference>
<evidence type="ECO:0000256" key="3">
    <source>
        <dbReference type="ARBA" id="ARBA00012551"/>
    </source>
</evidence>
<feature type="region of interest" description="Disordered" evidence="16">
    <location>
        <begin position="1"/>
        <end position="24"/>
    </location>
</feature>
<evidence type="ECO:0000259" key="17">
    <source>
        <dbReference type="PROSITE" id="PS50051"/>
    </source>
</evidence>
<protein>
    <recommendedName>
        <fullName evidence="4">DNA replication licensing factor MCM2</fullName>
        <ecNumber evidence="3">3.6.4.12</ecNumber>
    </recommendedName>
</protein>
<comment type="similarity">
    <text evidence="2">Belongs to the MCM family.</text>
</comment>
<dbReference type="InterPro" id="IPR008045">
    <property type="entry name" value="MCM2"/>
</dbReference>
<dbReference type="Gene3D" id="3.40.50.300">
    <property type="entry name" value="P-loop containing nucleotide triphosphate hydrolases"/>
    <property type="match status" value="1"/>
</dbReference>
<dbReference type="PRINTS" id="PR01658">
    <property type="entry name" value="MCMPROTEIN2"/>
</dbReference>
<keyword evidence="5" id="KW-0235">DNA replication</keyword>
<dbReference type="GO" id="GO:0003697">
    <property type="term" value="F:single-stranded DNA binding"/>
    <property type="evidence" value="ECO:0007669"/>
    <property type="project" value="TreeGrafter"/>
</dbReference>
<evidence type="ECO:0000256" key="12">
    <source>
        <dbReference type="ARBA" id="ARBA00022840"/>
    </source>
</evidence>